<reference evidence="1 2" key="1">
    <citation type="submission" date="2021-05" db="EMBL/GenBank/DDBJ databases">
        <title>Shewanella sp. JM162201.</title>
        <authorList>
            <person name="Xu S."/>
            <person name="Li A."/>
        </authorList>
    </citation>
    <scope>NUCLEOTIDE SEQUENCE [LARGE SCALE GENOMIC DNA]</scope>
    <source>
        <strain evidence="1 2">JM162201</strain>
    </source>
</reference>
<dbReference type="EMBL" id="JAHEPS010000001">
    <property type="protein sequence ID" value="MBT1443696.1"/>
    <property type="molecule type" value="Genomic_DNA"/>
</dbReference>
<dbReference type="RefSeq" id="WP_214505863.1">
    <property type="nucleotide sequence ID" value="NZ_JAHEPS010000001.1"/>
</dbReference>
<dbReference type="Proteomes" id="UP001195903">
    <property type="component" value="Unassembled WGS sequence"/>
</dbReference>
<keyword evidence="2" id="KW-1185">Reference proteome</keyword>
<accession>A0ABS5V1P2</accession>
<name>A0ABS5V1P2_9GAMM</name>
<protein>
    <submittedName>
        <fullName evidence="1">Uncharacterized protein</fullName>
    </submittedName>
</protein>
<sequence>MLAASKALCLSYLLIAFKPLINQIGGGESSYRPMRVVVAGVIGGTASKLSGGKFVNGAVTGAFIQLFNAETALSKRKATIRSDSEDELKQKMGYEKGKTLVFSGKRKLAHTPGMAQQPNRDAMDQEVLHEDIFWFDEVGSLHTIGYTTTGTFNSFSQGWTVKDYLFSSPMYVADGAVDIYSMLTNMPGSQTVIGLDSVGMPISTSIPWDGNSYNLTTHNCQMFVTSARKLFSGL</sequence>
<evidence type="ECO:0000313" key="1">
    <source>
        <dbReference type="EMBL" id="MBT1443696.1"/>
    </source>
</evidence>
<evidence type="ECO:0000313" key="2">
    <source>
        <dbReference type="Proteomes" id="UP001195903"/>
    </source>
</evidence>
<gene>
    <name evidence="1" type="ORF">KJI95_04045</name>
</gene>
<comment type="caution">
    <text evidence="1">The sequence shown here is derived from an EMBL/GenBank/DDBJ whole genome shotgun (WGS) entry which is preliminary data.</text>
</comment>
<proteinExistence type="predicted"/>
<organism evidence="1 2">
    <name type="scientific">Shewanella jiangmenensis</name>
    <dbReference type="NCBI Taxonomy" id="2837387"/>
    <lineage>
        <taxon>Bacteria</taxon>
        <taxon>Pseudomonadati</taxon>
        <taxon>Pseudomonadota</taxon>
        <taxon>Gammaproteobacteria</taxon>
        <taxon>Alteromonadales</taxon>
        <taxon>Shewanellaceae</taxon>
        <taxon>Shewanella</taxon>
    </lineage>
</organism>